<dbReference type="PANTHER" id="PTHR13162">
    <property type="entry name" value="CCR4-NOT TRANSCRIPTION COMPLEX"/>
    <property type="match status" value="1"/>
</dbReference>
<dbReference type="GO" id="GO:0017148">
    <property type="term" value="P:negative regulation of translation"/>
    <property type="evidence" value="ECO:0007669"/>
    <property type="project" value="InterPro"/>
</dbReference>
<reference evidence="2 3" key="2">
    <citation type="submission" date="2020-07" db="EMBL/GenBank/DDBJ databases">
        <title>Genome assembly of wild tea tree DASZ reveals pedigree and selection history of tea varieties.</title>
        <authorList>
            <person name="Zhang W."/>
        </authorList>
    </citation>
    <scope>NUCLEOTIDE SEQUENCE [LARGE SCALE GENOMIC DNA]</scope>
    <source>
        <strain evidence="3">cv. G240</strain>
        <tissue evidence="2">Leaf</tissue>
    </source>
</reference>
<protein>
    <submittedName>
        <fullName evidence="2">Uncharacterized protein</fullName>
    </submittedName>
</protein>
<dbReference type="GO" id="GO:0060090">
    <property type="term" value="F:molecular adaptor activity"/>
    <property type="evidence" value="ECO:0007669"/>
    <property type="project" value="TreeGrafter"/>
</dbReference>
<keyword evidence="3" id="KW-1185">Reference proteome</keyword>
<dbReference type="Proteomes" id="UP000593564">
    <property type="component" value="Unassembled WGS sequence"/>
</dbReference>
<dbReference type="AlphaFoldDB" id="A0A7J7HQF1"/>
<reference evidence="3" key="1">
    <citation type="journal article" date="2020" name="Nat. Commun.">
        <title>Genome assembly of wild tea tree DASZ reveals pedigree and selection history of tea varieties.</title>
        <authorList>
            <person name="Zhang W."/>
            <person name="Zhang Y."/>
            <person name="Qiu H."/>
            <person name="Guo Y."/>
            <person name="Wan H."/>
            <person name="Zhang X."/>
            <person name="Scossa F."/>
            <person name="Alseekh S."/>
            <person name="Zhang Q."/>
            <person name="Wang P."/>
            <person name="Xu L."/>
            <person name="Schmidt M.H."/>
            <person name="Jia X."/>
            <person name="Li D."/>
            <person name="Zhu A."/>
            <person name="Guo F."/>
            <person name="Chen W."/>
            <person name="Ni D."/>
            <person name="Usadel B."/>
            <person name="Fernie A.R."/>
            <person name="Wen W."/>
        </authorList>
    </citation>
    <scope>NUCLEOTIDE SEQUENCE [LARGE SCALE GENOMIC DNA]</scope>
    <source>
        <strain evidence="3">cv. G240</strain>
    </source>
</reference>
<keyword evidence="1" id="KW-0812">Transmembrane</keyword>
<dbReference type="GO" id="GO:0000288">
    <property type="term" value="P:nuclear-transcribed mRNA catabolic process, deadenylation-dependent decay"/>
    <property type="evidence" value="ECO:0007669"/>
    <property type="project" value="TreeGrafter"/>
</dbReference>
<dbReference type="PANTHER" id="PTHR13162:SF8">
    <property type="entry name" value="CCR4-NOT TRANSCRIPTION COMPLEX SUBUNIT 1"/>
    <property type="match status" value="1"/>
</dbReference>
<keyword evidence="1" id="KW-1133">Transmembrane helix</keyword>
<feature type="transmembrane region" description="Helical" evidence="1">
    <location>
        <begin position="271"/>
        <end position="290"/>
    </location>
</feature>
<dbReference type="InterPro" id="IPR040398">
    <property type="entry name" value="Not1"/>
</dbReference>
<evidence type="ECO:0000313" key="3">
    <source>
        <dbReference type="Proteomes" id="UP000593564"/>
    </source>
</evidence>
<keyword evidence="1" id="KW-0472">Membrane</keyword>
<dbReference type="GO" id="GO:0000932">
    <property type="term" value="C:P-body"/>
    <property type="evidence" value="ECO:0007669"/>
    <property type="project" value="TreeGrafter"/>
</dbReference>
<comment type="caution">
    <text evidence="2">The sequence shown here is derived from an EMBL/GenBank/DDBJ whole genome shotgun (WGS) entry which is preliminary data.</text>
</comment>
<gene>
    <name evidence="2" type="ORF">HYC85_007094</name>
</gene>
<evidence type="ECO:0000313" key="2">
    <source>
        <dbReference type="EMBL" id="KAF5954238.1"/>
    </source>
</evidence>
<evidence type="ECO:0000256" key="1">
    <source>
        <dbReference type="SAM" id="Phobius"/>
    </source>
</evidence>
<sequence>MPRGRDWTSDGHNGDAVEQGVGEAADLWVAPGPELGVTFGPIVAGAGLAEDEVVGSKDLAVGTGADAVHGARFEIHEDVNKFKMSVMKGSDEITEREKCMCAVCGLCTQQVEEKKISRCALQRVQLLNFEVTLTDNDCTVEMLLCKIIICLVSHLVCTRSLYLFKGNENDFDVVLGEMEKEMSMSDIMKELGYGCTFNVSQCMEMLSLFLLLTEITVSTILGTIAHTHAGLEDNQNAFSPCCYAFGIDSLSDMPLMSSWYIDVLIDSIKQLVIFFFHIILYLALFIFILLHMQFSKVHSLFLILNVEVQAPEANWISVVESLDHEGFYFPNEAAFSFFMSVYRSACQVQNLSNSNI</sequence>
<accession>A0A7J7HQF1</accession>
<dbReference type="GO" id="GO:0030015">
    <property type="term" value="C:CCR4-NOT core complex"/>
    <property type="evidence" value="ECO:0007669"/>
    <property type="project" value="InterPro"/>
</dbReference>
<dbReference type="EMBL" id="JACBKZ010000003">
    <property type="protein sequence ID" value="KAF5954238.1"/>
    <property type="molecule type" value="Genomic_DNA"/>
</dbReference>
<name>A0A7J7HQF1_CAMSI</name>
<organism evidence="2 3">
    <name type="scientific">Camellia sinensis</name>
    <name type="common">Tea plant</name>
    <name type="synonym">Thea sinensis</name>
    <dbReference type="NCBI Taxonomy" id="4442"/>
    <lineage>
        <taxon>Eukaryota</taxon>
        <taxon>Viridiplantae</taxon>
        <taxon>Streptophyta</taxon>
        <taxon>Embryophyta</taxon>
        <taxon>Tracheophyta</taxon>
        <taxon>Spermatophyta</taxon>
        <taxon>Magnoliopsida</taxon>
        <taxon>eudicotyledons</taxon>
        <taxon>Gunneridae</taxon>
        <taxon>Pentapetalae</taxon>
        <taxon>asterids</taxon>
        <taxon>Ericales</taxon>
        <taxon>Theaceae</taxon>
        <taxon>Camellia</taxon>
    </lineage>
</organism>
<proteinExistence type="predicted"/>